<reference evidence="2" key="1">
    <citation type="submission" date="2021-02" db="EMBL/GenBank/DDBJ databases">
        <authorList>
            <person name="Nowell W R."/>
        </authorList>
    </citation>
    <scope>NUCLEOTIDE SEQUENCE</scope>
</reference>
<name>A0A813Z293_ADIRI</name>
<dbReference type="OrthoDB" id="10062697at2759"/>
<keyword evidence="1" id="KW-0175">Coiled coil</keyword>
<evidence type="ECO:0000313" key="2">
    <source>
        <dbReference type="EMBL" id="CAF0892308.1"/>
    </source>
</evidence>
<dbReference type="AlphaFoldDB" id="A0A813Z293"/>
<protein>
    <submittedName>
        <fullName evidence="2">Uncharacterized protein</fullName>
    </submittedName>
</protein>
<organism evidence="2 4">
    <name type="scientific">Adineta ricciae</name>
    <name type="common">Rotifer</name>
    <dbReference type="NCBI Taxonomy" id="249248"/>
    <lineage>
        <taxon>Eukaryota</taxon>
        <taxon>Metazoa</taxon>
        <taxon>Spiralia</taxon>
        <taxon>Gnathifera</taxon>
        <taxon>Rotifera</taxon>
        <taxon>Eurotatoria</taxon>
        <taxon>Bdelloidea</taxon>
        <taxon>Adinetida</taxon>
        <taxon>Adinetidae</taxon>
        <taxon>Adineta</taxon>
    </lineage>
</organism>
<gene>
    <name evidence="3" type="ORF">EDS130_LOCUS30663</name>
    <name evidence="2" type="ORF">XAT740_LOCUS7577</name>
</gene>
<evidence type="ECO:0000256" key="1">
    <source>
        <dbReference type="SAM" id="Coils"/>
    </source>
</evidence>
<dbReference type="EMBL" id="CAJNOR010000365">
    <property type="protein sequence ID" value="CAF0892308.1"/>
    <property type="molecule type" value="Genomic_DNA"/>
</dbReference>
<dbReference type="InterPro" id="IPR036322">
    <property type="entry name" value="WD40_repeat_dom_sf"/>
</dbReference>
<proteinExistence type="predicted"/>
<dbReference type="Proteomes" id="UP000663828">
    <property type="component" value="Unassembled WGS sequence"/>
</dbReference>
<sequence>MSQQKNTVTSTAYAKCIGCHANAKLNVCSICHHLKCIYCIGMHQQIDKLFQIKAKWEAKDQFSKQQTSLKCKEIEESTEKTRTSSERLTTTYHTYGQQLKQSQANNQQHADDLKEMLNEPEKISTTSAEDCTRIDEVIDRVEKSSKKELCSEPNTISPTLGSLNEGAYSASMLDQTDIPAQHINMDHRHSSTESLLESSAIDTIETENDSVDNLESNVVVAIDQKQQLSKSQKRRLNQKKRKASNANKLSIVPEASTTTCTTQLNTYLKPAMNKVVTLYFSNLTKSSTRSLRVFRGQKTASNDEYLLACPRDKLWLLDTQGNQCLAIPRRFDVYDMCWSTYLNKFLVLSSKGLYSFDPTCQNPLTMEVSAFADRMDECTCHENIFMIISDAGGADLQVWNMEWKWKMIRRYSQPKTCRLGEAINSIRFSSSGTYLGVTLTAPFIGKAFFQLRNPKDLTVLEIVERPFYEGYCNHYMLALPNDEFLGYKYSEREIFVYHPNGQQKDVVRYSKSICSISLMMNGNICRLAIQTHQPDELHFHDL</sequence>
<evidence type="ECO:0000313" key="4">
    <source>
        <dbReference type="Proteomes" id="UP000663828"/>
    </source>
</evidence>
<comment type="caution">
    <text evidence="2">The sequence shown here is derived from an EMBL/GenBank/DDBJ whole genome shotgun (WGS) entry which is preliminary data.</text>
</comment>
<dbReference type="EMBL" id="CAJNOJ010000217">
    <property type="protein sequence ID" value="CAF1302070.1"/>
    <property type="molecule type" value="Genomic_DNA"/>
</dbReference>
<dbReference type="SUPFAM" id="SSF50978">
    <property type="entry name" value="WD40 repeat-like"/>
    <property type="match status" value="1"/>
</dbReference>
<dbReference type="Proteomes" id="UP000663852">
    <property type="component" value="Unassembled WGS sequence"/>
</dbReference>
<keyword evidence="4" id="KW-1185">Reference proteome</keyword>
<evidence type="ECO:0000313" key="3">
    <source>
        <dbReference type="EMBL" id="CAF1302070.1"/>
    </source>
</evidence>
<feature type="coiled-coil region" evidence="1">
    <location>
        <begin position="211"/>
        <end position="242"/>
    </location>
</feature>
<accession>A0A813Z293</accession>